<keyword evidence="2 10" id="KW-1003">Cell membrane</keyword>
<comment type="similarity">
    <text evidence="7 10">Belongs to the fluoride channel Fluc/FEX (TC 1.A.43) family.</text>
</comment>
<reference evidence="11 12" key="1">
    <citation type="submission" date="2013-08" db="EMBL/GenBank/DDBJ databases">
        <title>Intrasporangium oryzae NRRL B-24470.</title>
        <authorList>
            <person name="Liu H."/>
            <person name="Wang G."/>
        </authorList>
    </citation>
    <scope>NUCLEOTIDE SEQUENCE [LARGE SCALE GENOMIC DNA]</scope>
    <source>
        <strain evidence="11 12">NRRL B-24470</strain>
    </source>
</reference>
<evidence type="ECO:0000256" key="8">
    <source>
        <dbReference type="ARBA" id="ARBA00035585"/>
    </source>
</evidence>
<evidence type="ECO:0000313" key="12">
    <source>
        <dbReference type="Proteomes" id="UP000019489"/>
    </source>
</evidence>
<feature type="transmembrane region" description="Helical" evidence="10">
    <location>
        <begin position="33"/>
        <end position="52"/>
    </location>
</feature>
<evidence type="ECO:0000256" key="7">
    <source>
        <dbReference type="ARBA" id="ARBA00035120"/>
    </source>
</evidence>
<organism evidence="11 12">
    <name type="scientific">Intrasporangium oryzae NRRL B-24470</name>
    <dbReference type="NCBI Taxonomy" id="1386089"/>
    <lineage>
        <taxon>Bacteria</taxon>
        <taxon>Bacillati</taxon>
        <taxon>Actinomycetota</taxon>
        <taxon>Actinomycetes</taxon>
        <taxon>Micrococcales</taxon>
        <taxon>Intrasporangiaceae</taxon>
        <taxon>Intrasporangium</taxon>
    </lineage>
</organism>
<name>W9G4F5_9MICO</name>
<feature type="transmembrane region" description="Helical" evidence="10">
    <location>
        <begin position="59"/>
        <end position="79"/>
    </location>
</feature>
<comment type="activity regulation">
    <text evidence="10">Na(+) is not transported, but it plays an essential structural role and its presence is essential for fluoride channel function.</text>
</comment>
<sequence>MHPLAVALGGALGTLLRLLLTQGGGQGAWDPRISVVNVAGAFLLGVVVRLPLHPRVRAFLASGALGAFTSFSALTIALVDSTPGYAVWLGFVVSIVLGIAAAALGMGLGHLLVAAEEEDE</sequence>
<dbReference type="eggNOG" id="ENOG5032Q66">
    <property type="taxonomic scope" value="Bacteria"/>
</dbReference>
<dbReference type="EMBL" id="AWSA01000080">
    <property type="protein sequence ID" value="EWS99677.1"/>
    <property type="molecule type" value="Genomic_DNA"/>
</dbReference>
<keyword evidence="10" id="KW-0813">Transport</keyword>
<dbReference type="GO" id="GO:0140114">
    <property type="term" value="P:cellular detoxification of fluoride"/>
    <property type="evidence" value="ECO:0007669"/>
    <property type="project" value="UniProtKB-UniRule"/>
</dbReference>
<comment type="subcellular location">
    <subcellularLocation>
        <location evidence="1 10">Cell membrane</location>
        <topology evidence="1 10">Multi-pass membrane protein</topology>
    </subcellularLocation>
</comment>
<feature type="transmembrane region" description="Helical" evidence="10">
    <location>
        <begin position="85"/>
        <end position="113"/>
    </location>
</feature>
<comment type="function">
    <text evidence="9 10">Fluoride-specific ion channel. Important for reducing fluoride concentration in the cell, thus reducing its toxicity.</text>
</comment>
<evidence type="ECO:0000313" key="11">
    <source>
        <dbReference type="EMBL" id="EWS99677.1"/>
    </source>
</evidence>
<keyword evidence="5 10" id="KW-0472">Membrane</keyword>
<comment type="catalytic activity">
    <reaction evidence="8">
        <text>fluoride(in) = fluoride(out)</text>
        <dbReference type="Rhea" id="RHEA:76159"/>
        <dbReference type="ChEBI" id="CHEBI:17051"/>
    </reaction>
    <physiologicalReaction direction="left-to-right" evidence="8">
        <dbReference type="Rhea" id="RHEA:76160"/>
    </physiologicalReaction>
</comment>
<keyword evidence="10" id="KW-0479">Metal-binding</keyword>
<dbReference type="OrthoDB" id="4871886at2"/>
<dbReference type="InterPro" id="IPR003691">
    <property type="entry name" value="FluC"/>
</dbReference>
<dbReference type="Pfam" id="PF02537">
    <property type="entry name" value="CRCB"/>
    <property type="match status" value="1"/>
</dbReference>
<evidence type="ECO:0000256" key="3">
    <source>
        <dbReference type="ARBA" id="ARBA00022692"/>
    </source>
</evidence>
<dbReference type="Proteomes" id="UP000019489">
    <property type="component" value="Unassembled WGS sequence"/>
</dbReference>
<feature type="binding site" evidence="10">
    <location>
        <position position="66"/>
    </location>
    <ligand>
        <name>Na(+)</name>
        <dbReference type="ChEBI" id="CHEBI:29101"/>
        <note>structural</note>
    </ligand>
</feature>
<keyword evidence="10" id="KW-0406">Ion transport</keyword>
<dbReference type="GO" id="GO:0062054">
    <property type="term" value="F:fluoride channel activity"/>
    <property type="evidence" value="ECO:0007669"/>
    <property type="project" value="UniProtKB-UniRule"/>
</dbReference>
<evidence type="ECO:0000256" key="1">
    <source>
        <dbReference type="ARBA" id="ARBA00004651"/>
    </source>
</evidence>
<evidence type="ECO:0000256" key="4">
    <source>
        <dbReference type="ARBA" id="ARBA00022989"/>
    </source>
</evidence>
<keyword evidence="4 10" id="KW-1133">Transmembrane helix</keyword>
<keyword evidence="6 10" id="KW-0407">Ion channel</keyword>
<dbReference type="GO" id="GO:0046872">
    <property type="term" value="F:metal ion binding"/>
    <property type="evidence" value="ECO:0007669"/>
    <property type="project" value="UniProtKB-KW"/>
</dbReference>
<keyword evidence="10" id="KW-0915">Sodium</keyword>
<evidence type="ECO:0000256" key="5">
    <source>
        <dbReference type="ARBA" id="ARBA00023136"/>
    </source>
</evidence>
<evidence type="ECO:0000256" key="10">
    <source>
        <dbReference type="HAMAP-Rule" id="MF_00454"/>
    </source>
</evidence>
<dbReference type="STRING" id="1386089.N865_21550"/>
<evidence type="ECO:0000256" key="6">
    <source>
        <dbReference type="ARBA" id="ARBA00023303"/>
    </source>
</evidence>
<evidence type="ECO:0000256" key="9">
    <source>
        <dbReference type="ARBA" id="ARBA00049940"/>
    </source>
</evidence>
<dbReference type="AlphaFoldDB" id="W9G4F5"/>
<dbReference type="HAMAP" id="MF_00454">
    <property type="entry name" value="FluC"/>
    <property type="match status" value="1"/>
</dbReference>
<proteinExistence type="inferred from homology"/>
<comment type="caution">
    <text evidence="11">The sequence shown here is derived from an EMBL/GenBank/DDBJ whole genome shotgun (WGS) entry which is preliminary data.</text>
</comment>
<keyword evidence="3 10" id="KW-0812">Transmembrane</keyword>
<evidence type="ECO:0000256" key="2">
    <source>
        <dbReference type="ARBA" id="ARBA00022475"/>
    </source>
</evidence>
<dbReference type="GO" id="GO:0005886">
    <property type="term" value="C:plasma membrane"/>
    <property type="evidence" value="ECO:0007669"/>
    <property type="project" value="UniProtKB-SubCell"/>
</dbReference>
<accession>W9G4F5</accession>
<protein>
    <recommendedName>
        <fullName evidence="10">Fluoride-specific ion channel FluC</fullName>
    </recommendedName>
</protein>
<gene>
    <name evidence="10" type="primary">fluC</name>
    <name evidence="10" type="synonym">crcB</name>
    <name evidence="11" type="ORF">N865_21550</name>
</gene>
<keyword evidence="12" id="KW-1185">Reference proteome</keyword>
<dbReference type="RefSeq" id="WP_034810132.1">
    <property type="nucleotide sequence ID" value="NZ_AWSA01000080.1"/>
</dbReference>
<feature type="binding site" evidence="10">
    <location>
        <position position="69"/>
    </location>
    <ligand>
        <name>Na(+)</name>
        <dbReference type="ChEBI" id="CHEBI:29101"/>
        <note>structural</note>
    </ligand>
</feature>